<name>A0A1R3GY72_9ROSI</name>
<sequence>MHLYPPLSYMFVQGIRPCPRRTHLQERDRCPPTSWRIVSSIEQKEEGRVNTEHVSIIREHRAKIEANLSEICGRIFSLLDDDSKVFYLKMKGDYHRYLAEFKTDDDRKAVTENTLTAYKSAKGI</sequence>
<dbReference type="InterPro" id="IPR000308">
    <property type="entry name" value="14-3-3"/>
</dbReference>
<organism evidence="3 4">
    <name type="scientific">Corchorus olitorius</name>
    <dbReference type="NCBI Taxonomy" id="93759"/>
    <lineage>
        <taxon>Eukaryota</taxon>
        <taxon>Viridiplantae</taxon>
        <taxon>Streptophyta</taxon>
        <taxon>Embryophyta</taxon>
        <taxon>Tracheophyta</taxon>
        <taxon>Spermatophyta</taxon>
        <taxon>Magnoliopsida</taxon>
        <taxon>eudicotyledons</taxon>
        <taxon>Gunneridae</taxon>
        <taxon>Pentapetalae</taxon>
        <taxon>rosids</taxon>
        <taxon>malvids</taxon>
        <taxon>Malvales</taxon>
        <taxon>Malvaceae</taxon>
        <taxon>Grewioideae</taxon>
        <taxon>Apeibeae</taxon>
        <taxon>Corchorus</taxon>
    </lineage>
</organism>
<evidence type="ECO:0000313" key="3">
    <source>
        <dbReference type="EMBL" id="OMO63039.1"/>
    </source>
</evidence>
<comment type="similarity">
    <text evidence="1">Belongs to the 14-3-3 family.</text>
</comment>
<dbReference type="InterPro" id="IPR023410">
    <property type="entry name" value="14-3-3_domain"/>
</dbReference>
<feature type="domain" description="14-3-3" evidence="2">
    <location>
        <begin position="9"/>
        <end position="124"/>
    </location>
</feature>
<dbReference type="AlphaFoldDB" id="A0A1R3GY72"/>
<dbReference type="Pfam" id="PF00244">
    <property type="entry name" value="14-3-3"/>
    <property type="match status" value="1"/>
</dbReference>
<proteinExistence type="inferred from homology"/>
<dbReference type="Gene3D" id="1.20.190.20">
    <property type="entry name" value="14-3-3 domain"/>
    <property type="match status" value="1"/>
</dbReference>
<dbReference type="Proteomes" id="UP000187203">
    <property type="component" value="Unassembled WGS sequence"/>
</dbReference>
<dbReference type="PRINTS" id="PR00305">
    <property type="entry name" value="1433ZETA"/>
</dbReference>
<dbReference type="InterPro" id="IPR036815">
    <property type="entry name" value="14-3-3_dom_sf"/>
</dbReference>
<protein>
    <submittedName>
        <fullName evidence="3">14-3-3 protein</fullName>
    </submittedName>
</protein>
<dbReference type="OrthoDB" id="1625277at2759"/>
<dbReference type="EMBL" id="AWUE01021203">
    <property type="protein sequence ID" value="OMO63039.1"/>
    <property type="molecule type" value="Genomic_DNA"/>
</dbReference>
<gene>
    <name evidence="3" type="ORF">COLO4_32749</name>
</gene>
<dbReference type="PANTHER" id="PTHR18860">
    <property type="entry name" value="14-3-3 PROTEIN"/>
    <property type="match status" value="1"/>
</dbReference>
<comment type="caution">
    <text evidence="3">The sequence shown here is derived from an EMBL/GenBank/DDBJ whole genome shotgun (WGS) entry which is preliminary data.</text>
</comment>
<dbReference type="SMART" id="SM00101">
    <property type="entry name" value="14_3_3"/>
    <property type="match status" value="1"/>
</dbReference>
<evidence type="ECO:0000259" key="2">
    <source>
        <dbReference type="SMART" id="SM00101"/>
    </source>
</evidence>
<accession>A0A1R3GY72</accession>
<dbReference type="STRING" id="93759.A0A1R3GY72"/>
<evidence type="ECO:0000313" key="4">
    <source>
        <dbReference type="Proteomes" id="UP000187203"/>
    </source>
</evidence>
<keyword evidence="4" id="KW-1185">Reference proteome</keyword>
<evidence type="ECO:0000256" key="1">
    <source>
        <dbReference type="ARBA" id="ARBA00006141"/>
    </source>
</evidence>
<reference evidence="4" key="1">
    <citation type="submission" date="2013-09" db="EMBL/GenBank/DDBJ databases">
        <title>Corchorus olitorius genome sequencing.</title>
        <authorList>
            <person name="Alam M."/>
            <person name="Haque M.S."/>
            <person name="Islam M.S."/>
            <person name="Emdad E.M."/>
            <person name="Islam M.M."/>
            <person name="Ahmed B."/>
            <person name="Halim A."/>
            <person name="Hossen Q.M.M."/>
            <person name="Hossain M.Z."/>
            <person name="Ahmed R."/>
            <person name="Khan M.M."/>
            <person name="Islam R."/>
            <person name="Rashid M.M."/>
            <person name="Khan S.A."/>
            <person name="Rahman M.S."/>
            <person name="Alam M."/>
            <person name="Yahiya A.S."/>
            <person name="Khan M.S."/>
            <person name="Azam M.S."/>
            <person name="Haque T."/>
            <person name="Lashkar M.Z.H."/>
            <person name="Akhand A.I."/>
            <person name="Morshed G."/>
            <person name="Roy S."/>
            <person name="Uddin K.S."/>
            <person name="Rabeya T."/>
            <person name="Hossain A.S."/>
            <person name="Chowdhury A."/>
            <person name="Snigdha A.R."/>
            <person name="Mortoza M.S."/>
            <person name="Matin S.A."/>
            <person name="Hoque S.M.E."/>
            <person name="Islam M.K."/>
            <person name="Roy D.K."/>
            <person name="Haider R."/>
            <person name="Moosa M.M."/>
            <person name="Elias S.M."/>
            <person name="Hasan A.M."/>
            <person name="Jahan S."/>
            <person name="Shafiuddin M."/>
            <person name="Mahmood N."/>
            <person name="Shommy N.S."/>
        </authorList>
    </citation>
    <scope>NUCLEOTIDE SEQUENCE [LARGE SCALE GENOMIC DNA]</scope>
    <source>
        <strain evidence="4">cv. O-4</strain>
    </source>
</reference>
<dbReference type="SUPFAM" id="SSF48445">
    <property type="entry name" value="14-3-3 protein"/>
    <property type="match status" value="1"/>
</dbReference>